<dbReference type="InterPro" id="IPR038147">
    <property type="entry name" value="Cox_sf"/>
</dbReference>
<dbReference type="RefSeq" id="WP_061553154.1">
    <property type="nucleotide sequence ID" value="NZ_LXEX01000038.1"/>
</dbReference>
<dbReference type="EMBL" id="LXEX01000038">
    <property type="protein sequence ID" value="OAT58622.1"/>
    <property type="molecule type" value="Genomic_DNA"/>
</dbReference>
<dbReference type="InterPro" id="IPR019679">
    <property type="entry name" value="Phage_P2_Cox"/>
</dbReference>
<evidence type="ECO:0000313" key="3">
    <source>
        <dbReference type="Proteomes" id="UP000078431"/>
    </source>
</evidence>
<accession>A0AA91EH85</accession>
<evidence type="ECO:0000313" key="2">
    <source>
        <dbReference type="EMBL" id="OAT58622.1"/>
    </source>
</evidence>
<dbReference type="Gene3D" id="6.10.200.10">
    <property type="entry name" value="Regulatory phage protein Cox"/>
    <property type="match status" value="1"/>
</dbReference>
<dbReference type="Proteomes" id="UP000078431">
    <property type="component" value="Unassembled WGS sequence"/>
</dbReference>
<keyword evidence="3" id="KW-1185">Reference proteome</keyword>
<feature type="region of interest" description="Disordered" evidence="1">
    <location>
        <begin position="1"/>
        <end position="37"/>
    </location>
</feature>
<comment type="caution">
    <text evidence="2">The sequence shown here is derived from an EMBL/GenBank/DDBJ whole genome shotgun (WGS) entry which is preliminary data.</text>
</comment>
<organism evidence="2 3">
    <name type="scientific">Obesumbacterium proteus ATCC 12841</name>
    <dbReference type="NCBI Taxonomy" id="1354268"/>
    <lineage>
        <taxon>Bacteria</taxon>
        <taxon>Pseudomonadati</taxon>
        <taxon>Pseudomonadota</taxon>
        <taxon>Gammaproteobacteria</taxon>
        <taxon>Enterobacterales</taxon>
        <taxon>Hafniaceae</taxon>
        <taxon>Obesumbacterium</taxon>
    </lineage>
</organism>
<name>A0AA91EH85_9GAMM</name>
<proteinExistence type="predicted"/>
<evidence type="ECO:0000256" key="1">
    <source>
        <dbReference type="SAM" id="MobiDB-lite"/>
    </source>
</evidence>
<feature type="compositionally biased region" description="Basic and acidic residues" evidence="1">
    <location>
        <begin position="23"/>
        <end position="36"/>
    </location>
</feature>
<sequence length="137" mass="15290">MQEVTNTTEHVLSAESEIETAGDEAKAEKKRAEVKLSSKPSKLLSKEGFALYVGKTPVAVTSMAKAGKLPAFYMADPLNPGGNAELWINREEWDKYADQLVEAAPEEWHSWKDRISASKPRRMVARVDTKSRTSMNH</sequence>
<reference evidence="2 3" key="1">
    <citation type="submission" date="2016-04" db="EMBL/GenBank/DDBJ databases">
        <title>ATOL: Assembling a taxonomically balanced genome-scale reconstruction of the evolutionary history of the Enterobacteriaceae.</title>
        <authorList>
            <person name="Plunkett G.III."/>
            <person name="Neeno-Eckwall E.C."/>
            <person name="Glasner J.D."/>
            <person name="Perna N.T."/>
        </authorList>
    </citation>
    <scope>NUCLEOTIDE SEQUENCE [LARGE SCALE GENOMIC DNA]</scope>
    <source>
        <strain evidence="2 3">ATCC 12841</strain>
    </source>
</reference>
<gene>
    <name evidence="2" type="ORF">M993_02744</name>
</gene>
<feature type="compositionally biased region" description="Polar residues" evidence="1">
    <location>
        <begin position="1"/>
        <end position="10"/>
    </location>
</feature>
<protein>
    <submittedName>
        <fullName evidence="2">Cox protein</fullName>
    </submittedName>
</protein>
<dbReference type="AlphaFoldDB" id="A0AA91EH85"/>
<dbReference type="Pfam" id="PF10743">
    <property type="entry name" value="Phage_Cox"/>
    <property type="match status" value="1"/>
</dbReference>